<feature type="transmembrane region" description="Helical" evidence="10">
    <location>
        <begin position="314"/>
        <end position="338"/>
    </location>
</feature>
<reference evidence="13" key="1">
    <citation type="submission" date="2022-07" db="EMBL/GenBank/DDBJ databases">
        <title>Phylogenomic reconstructions and comparative analyses of Kickxellomycotina fungi.</title>
        <authorList>
            <person name="Reynolds N.K."/>
            <person name="Stajich J.E."/>
            <person name="Barry K."/>
            <person name="Grigoriev I.V."/>
            <person name="Crous P."/>
            <person name="Smith M.E."/>
        </authorList>
    </citation>
    <scope>NUCLEOTIDE SEQUENCE</scope>
    <source>
        <strain evidence="13">NBRC 105414</strain>
    </source>
</reference>
<evidence type="ECO:0000256" key="6">
    <source>
        <dbReference type="ARBA" id="ARBA00023139"/>
    </source>
</evidence>
<evidence type="ECO:0000256" key="9">
    <source>
        <dbReference type="ARBA" id="ARBA00048048"/>
    </source>
</evidence>
<dbReference type="InterPro" id="IPR039859">
    <property type="entry name" value="PFA4/ZDH16/20/ERF2-like"/>
</dbReference>
<organism evidence="13 14">
    <name type="scientific">Coemansia javaensis</name>
    <dbReference type="NCBI Taxonomy" id="2761396"/>
    <lineage>
        <taxon>Eukaryota</taxon>
        <taxon>Fungi</taxon>
        <taxon>Fungi incertae sedis</taxon>
        <taxon>Zoopagomycota</taxon>
        <taxon>Kickxellomycotina</taxon>
        <taxon>Kickxellomycetes</taxon>
        <taxon>Kickxellales</taxon>
        <taxon>Kickxellaceae</taxon>
        <taxon>Coemansia</taxon>
    </lineage>
</organism>
<keyword evidence="6" id="KW-0564">Palmitate</keyword>
<feature type="region of interest" description="Disordered" evidence="11">
    <location>
        <begin position="410"/>
        <end position="431"/>
    </location>
</feature>
<feature type="transmembrane region" description="Helical" evidence="10">
    <location>
        <begin position="256"/>
        <end position="276"/>
    </location>
</feature>
<dbReference type="Pfam" id="PF01529">
    <property type="entry name" value="DHHC"/>
    <property type="match status" value="1"/>
</dbReference>
<comment type="domain">
    <text evidence="10">The DHHC domain is required for palmitoyltransferase activity.</text>
</comment>
<feature type="transmembrane region" description="Helical" evidence="10">
    <location>
        <begin position="288"/>
        <end position="308"/>
    </location>
</feature>
<comment type="catalytic activity">
    <reaction evidence="9 10">
        <text>L-cysteinyl-[protein] + hexadecanoyl-CoA = S-hexadecanoyl-L-cysteinyl-[protein] + CoA</text>
        <dbReference type="Rhea" id="RHEA:36683"/>
        <dbReference type="Rhea" id="RHEA-COMP:10131"/>
        <dbReference type="Rhea" id="RHEA-COMP:11032"/>
        <dbReference type="ChEBI" id="CHEBI:29950"/>
        <dbReference type="ChEBI" id="CHEBI:57287"/>
        <dbReference type="ChEBI" id="CHEBI:57379"/>
        <dbReference type="ChEBI" id="CHEBI:74151"/>
        <dbReference type="EC" id="2.3.1.225"/>
    </reaction>
</comment>
<name>A0A9W8LLI1_9FUNG</name>
<feature type="domain" description="Palmitoyltransferase DHHC" evidence="12">
    <location>
        <begin position="212"/>
        <end position="348"/>
    </location>
</feature>
<keyword evidence="7" id="KW-0449">Lipoprotein</keyword>
<evidence type="ECO:0000256" key="7">
    <source>
        <dbReference type="ARBA" id="ARBA00023288"/>
    </source>
</evidence>
<dbReference type="GO" id="GO:0005794">
    <property type="term" value="C:Golgi apparatus"/>
    <property type="evidence" value="ECO:0007669"/>
    <property type="project" value="TreeGrafter"/>
</dbReference>
<keyword evidence="3 10" id="KW-0812">Transmembrane</keyword>
<dbReference type="OrthoDB" id="9909019at2759"/>
<dbReference type="GO" id="GO:0016020">
    <property type="term" value="C:membrane"/>
    <property type="evidence" value="ECO:0007669"/>
    <property type="project" value="UniProtKB-SubCell"/>
</dbReference>
<dbReference type="InterPro" id="IPR001594">
    <property type="entry name" value="Palmitoyltrfase_DHHC"/>
</dbReference>
<evidence type="ECO:0000256" key="10">
    <source>
        <dbReference type="RuleBase" id="RU079119"/>
    </source>
</evidence>
<dbReference type="AlphaFoldDB" id="A0A9W8LLI1"/>
<comment type="caution">
    <text evidence="13">The sequence shown here is derived from an EMBL/GenBank/DDBJ whole genome shotgun (WGS) entry which is preliminary data.</text>
</comment>
<evidence type="ECO:0000256" key="8">
    <source>
        <dbReference type="ARBA" id="ARBA00023315"/>
    </source>
</evidence>
<dbReference type="GO" id="GO:0005783">
    <property type="term" value="C:endoplasmic reticulum"/>
    <property type="evidence" value="ECO:0007669"/>
    <property type="project" value="TreeGrafter"/>
</dbReference>
<dbReference type="EC" id="2.3.1.225" evidence="10"/>
<keyword evidence="4 10" id="KW-1133">Transmembrane helix</keyword>
<evidence type="ECO:0000256" key="2">
    <source>
        <dbReference type="ARBA" id="ARBA00022679"/>
    </source>
</evidence>
<evidence type="ECO:0000313" key="13">
    <source>
        <dbReference type="EMBL" id="KAJ2784855.1"/>
    </source>
</evidence>
<dbReference type="PANTHER" id="PTHR22883">
    <property type="entry name" value="ZINC FINGER DHHC DOMAIN CONTAINING PROTEIN"/>
    <property type="match status" value="1"/>
</dbReference>
<comment type="subcellular location">
    <subcellularLocation>
        <location evidence="1">Membrane</location>
        <topology evidence="1">Multi-pass membrane protein</topology>
    </subcellularLocation>
</comment>
<evidence type="ECO:0000256" key="4">
    <source>
        <dbReference type="ARBA" id="ARBA00022989"/>
    </source>
</evidence>
<keyword evidence="5 10" id="KW-0472">Membrane</keyword>
<comment type="similarity">
    <text evidence="10">Belongs to the DHHC palmitoyltransferase family.</text>
</comment>
<feature type="compositionally biased region" description="Basic and acidic residues" evidence="11">
    <location>
        <begin position="421"/>
        <end position="431"/>
    </location>
</feature>
<dbReference type="GO" id="GO:0006612">
    <property type="term" value="P:protein targeting to membrane"/>
    <property type="evidence" value="ECO:0007669"/>
    <property type="project" value="TreeGrafter"/>
</dbReference>
<evidence type="ECO:0000256" key="3">
    <source>
        <dbReference type="ARBA" id="ARBA00022692"/>
    </source>
</evidence>
<dbReference type="PROSITE" id="PS50216">
    <property type="entry name" value="DHHC"/>
    <property type="match status" value="1"/>
</dbReference>
<evidence type="ECO:0000256" key="1">
    <source>
        <dbReference type="ARBA" id="ARBA00004141"/>
    </source>
</evidence>
<feature type="region of interest" description="Disordered" evidence="11">
    <location>
        <begin position="357"/>
        <end position="387"/>
    </location>
</feature>
<evidence type="ECO:0000256" key="5">
    <source>
        <dbReference type="ARBA" id="ARBA00023136"/>
    </source>
</evidence>
<proteinExistence type="inferred from homology"/>
<protein>
    <recommendedName>
        <fullName evidence="10">Palmitoyltransferase</fullName>
        <ecNumber evidence="10">2.3.1.225</ecNumber>
    </recommendedName>
</protein>
<keyword evidence="14" id="KW-1185">Reference proteome</keyword>
<evidence type="ECO:0000313" key="14">
    <source>
        <dbReference type="Proteomes" id="UP001140217"/>
    </source>
</evidence>
<dbReference type="GO" id="GO:0019706">
    <property type="term" value="F:protein-cysteine S-palmitoyltransferase activity"/>
    <property type="evidence" value="ECO:0007669"/>
    <property type="project" value="UniProtKB-EC"/>
</dbReference>
<keyword evidence="8 10" id="KW-0012">Acyltransferase</keyword>
<keyword evidence="2 10" id="KW-0808">Transferase</keyword>
<sequence>MDPPRLKPKAARVLGLAADDAAIDYGGMRTAAAAPLTPVSLRSVDSGGGGGGGSTWVPDWPEPDDGYVAALMQQRRGPGRRSSGGGAEDPLAVWHAEAVLPARAGVPAGATNAWRRRHGLQRPLDPLLVAQWGVSLALAAGYFALVRPLAALAQGGGGAAESAAVVAALALSLATSAIDPQAPEAAPGRAPPRDLHFQQQWGAPAIDAATGVCRVCRVAAQPRTRHCKRCNKCVAHMDHHCRYLGTCIGRRNYACFFAAMCAAAAALGAILARAGYLVYVCGWHKDRFVALAAALPGAAAAPPAAWPAAVSCALAAYVVLAAAAAVLVGRLLALHVLLCCRRITTIEYEAMRARAKDPPPEAIPMVDPSAPAPSRASPPSPPPASVRSVLRKAARALALSATRWRRARYRRISNNNNNTATHDDHHHHEMA</sequence>
<evidence type="ECO:0000259" key="12">
    <source>
        <dbReference type="Pfam" id="PF01529"/>
    </source>
</evidence>
<gene>
    <name evidence="13" type="ORF">H4R18_000889</name>
</gene>
<dbReference type="Proteomes" id="UP001140217">
    <property type="component" value="Unassembled WGS sequence"/>
</dbReference>
<accession>A0A9W8LLI1</accession>
<dbReference type="EMBL" id="JANBUL010000019">
    <property type="protein sequence ID" value="KAJ2784855.1"/>
    <property type="molecule type" value="Genomic_DNA"/>
</dbReference>
<evidence type="ECO:0000256" key="11">
    <source>
        <dbReference type="SAM" id="MobiDB-lite"/>
    </source>
</evidence>